<dbReference type="SUPFAM" id="SSF56112">
    <property type="entry name" value="Protein kinase-like (PK-like)"/>
    <property type="match status" value="1"/>
</dbReference>
<dbReference type="Gene3D" id="1.10.510.10">
    <property type="entry name" value="Transferase(Phosphotransferase) domain 1"/>
    <property type="match status" value="1"/>
</dbReference>
<dbReference type="PROSITE" id="PS50011">
    <property type="entry name" value="PROTEIN_KINASE_DOM"/>
    <property type="match status" value="1"/>
</dbReference>
<proteinExistence type="predicted"/>
<feature type="compositionally biased region" description="Basic residues" evidence="3">
    <location>
        <begin position="1"/>
        <end position="10"/>
    </location>
</feature>
<keyword evidence="2" id="KW-0067">ATP-binding</keyword>
<dbReference type="InterPro" id="IPR000719">
    <property type="entry name" value="Prot_kinase_dom"/>
</dbReference>
<name>A0AAW1X5V2_RUBAR</name>
<reference evidence="5 6" key="1">
    <citation type="journal article" date="2023" name="G3 (Bethesda)">
        <title>A chromosome-length genome assembly and annotation of blackberry (Rubus argutus, cv. 'Hillquist').</title>
        <authorList>
            <person name="Bruna T."/>
            <person name="Aryal R."/>
            <person name="Dudchenko O."/>
            <person name="Sargent D.J."/>
            <person name="Mead D."/>
            <person name="Buti M."/>
            <person name="Cavallini A."/>
            <person name="Hytonen T."/>
            <person name="Andres J."/>
            <person name="Pham M."/>
            <person name="Weisz D."/>
            <person name="Mascagni F."/>
            <person name="Usai G."/>
            <person name="Natali L."/>
            <person name="Bassil N."/>
            <person name="Fernandez G.E."/>
            <person name="Lomsadze A."/>
            <person name="Armour M."/>
            <person name="Olukolu B."/>
            <person name="Poorten T."/>
            <person name="Britton C."/>
            <person name="Davik J."/>
            <person name="Ashrafi H."/>
            <person name="Aiden E.L."/>
            <person name="Borodovsky M."/>
            <person name="Worthington M."/>
        </authorList>
    </citation>
    <scope>NUCLEOTIDE SEQUENCE [LARGE SCALE GENOMIC DNA]</scope>
    <source>
        <strain evidence="5">PI 553951</strain>
    </source>
</reference>
<dbReference type="GO" id="GO:0004674">
    <property type="term" value="F:protein serine/threonine kinase activity"/>
    <property type="evidence" value="ECO:0007669"/>
    <property type="project" value="TreeGrafter"/>
</dbReference>
<evidence type="ECO:0000313" key="6">
    <source>
        <dbReference type="Proteomes" id="UP001457282"/>
    </source>
</evidence>
<dbReference type="GO" id="GO:0005634">
    <property type="term" value="C:nucleus"/>
    <property type="evidence" value="ECO:0007669"/>
    <property type="project" value="TreeGrafter"/>
</dbReference>
<feature type="domain" description="Protein kinase" evidence="4">
    <location>
        <begin position="1"/>
        <end position="273"/>
    </location>
</feature>
<evidence type="ECO:0000256" key="3">
    <source>
        <dbReference type="SAM" id="MobiDB-lite"/>
    </source>
</evidence>
<organism evidence="5 6">
    <name type="scientific">Rubus argutus</name>
    <name type="common">Southern blackberry</name>
    <dbReference type="NCBI Taxonomy" id="59490"/>
    <lineage>
        <taxon>Eukaryota</taxon>
        <taxon>Viridiplantae</taxon>
        <taxon>Streptophyta</taxon>
        <taxon>Embryophyta</taxon>
        <taxon>Tracheophyta</taxon>
        <taxon>Spermatophyta</taxon>
        <taxon>Magnoliopsida</taxon>
        <taxon>eudicotyledons</taxon>
        <taxon>Gunneridae</taxon>
        <taxon>Pentapetalae</taxon>
        <taxon>rosids</taxon>
        <taxon>fabids</taxon>
        <taxon>Rosales</taxon>
        <taxon>Rosaceae</taxon>
        <taxon>Rosoideae</taxon>
        <taxon>Rosoideae incertae sedis</taxon>
        <taxon>Rubus</taxon>
    </lineage>
</organism>
<dbReference type="InterPro" id="IPR011009">
    <property type="entry name" value="Kinase-like_dom_sf"/>
</dbReference>
<sequence length="273" mass="30122">MGRGGKKGREKRKEKEEEEGRKGEEERKRRVGRWCDGWVMKGARGWFGEKELIGLLALGGIEVVRIVEHIANGRNGEVYTAVNLANGELVVVREYDGNGHKFGLREVQNRPCKSPRGRLDGLIANGAPAELPQGHVELILYQLCVAVDKCHSAGLYIEASPPEKILIDEDKIQVCLSDFRSAKVLPLLFGILHGGGSKDGVSPGGDSEDEDWGGNFTPPSEILKTNFHYTAPELLMGAKTYTPAVDMWSLGTVFGKRSLYFFGLLTKVNFFYG</sequence>
<dbReference type="EMBL" id="JBEDUW010000004">
    <property type="protein sequence ID" value="KAK9932107.1"/>
    <property type="molecule type" value="Genomic_DNA"/>
</dbReference>
<gene>
    <name evidence="5" type="ORF">M0R45_019357</name>
</gene>
<protein>
    <recommendedName>
        <fullName evidence="4">Protein kinase domain-containing protein</fullName>
    </recommendedName>
</protein>
<dbReference type="Proteomes" id="UP001457282">
    <property type="component" value="Unassembled WGS sequence"/>
</dbReference>
<feature type="compositionally biased region" description="Basic and acidic residues" evidence="3">
    <location>
        <begin position="11"/>
        <end position="26"/>
    </location>
</feature>
<dbReference type="PANTHER" id="PTHR24056">
    <property type="entry name" value="CELL DIVISION PROTEIN KINASE"/>
    <property type="match status" value="1"/>
</dbReference>
<dbReference type="GO" id="GO:0005524">
    <property type="term" value="F:ATP binding"/>
    <property type="evidence" value="ECO:0007669"/>
    <property type="project" value="UniProtKB-KW"/>
</dbReference>
<dbReference type="AlphaFoldDB" id="A0AAW1X5V2"/>
<dbReference type="SMART" id="SM00220">
    <property type="entry name" value="S_TKc"/>
    <property type="match status" value="1"/>
</dbReference>
<keyword evidence="6" id="KW-1185">Reference proteome</keyword>
<evidence type="ECO:0000259" key="4">
    <source>
        <dbReference type="PROSITE" id="PS50011"/>
    </source>
</evidence>
<evidence type="ECO:0000313" key="5">
    <source>
        <dbReference type="EMBL" id="KAK9932107.1"/>
    </source>
</evidence>
<keyword evidence="1" id="KW-0547">Nucleotide-binding</keyword>
<feature type="region of interest" description="Disordered" evidence="3">
    <location>
        <begin position="1"/>
        <end position="26"/>
    </location>
</feature>
<evidence type="ECO:0000256" key="2">
    <source>
        <dbReference type="ARBA" id="ARBA00022840"/>
    </source>
</evidence>
<evidence type="ECO:0000256" key="1">
    <source>
        <dbReference type="ARBA" id="ARBA00022741"/>
    </source>
</evidence>
<accession>A0AAW1X5V2</accession>
<dbReference type="InterPro" id="IPR050108">
    <property type="entry name" value="CDK"/>
</dbReference>
<comment type="caution">
    <text evidence="5">The sequence shown here is derived from an EMBL/GenBank/DDBJ whole genome shotgun (WGS) entry which is preliminary data.</text>
</comment>